<dbReference type="InterPro" id="IPR019734">
    <property type="entry name" value="TPR_rpt"/>
</dbReference>
<keyword evidence="5" id="KW-1185">Reference proteome</keyword>
<comment type="caution">
    <text evidence="4">The sequence shown here is derived from an EMBL/GenBank/DDBJ whole genome shotgun (WGS) entry which is preliminary data.</text>
</comment>
<dbReference type="SMART" id="SM00028">
    <property type="entry name" value="TPR"/>
    <property type="match status" value="4"/>
</dbReference>
<organism evidence="4 5">
    <name type="scientific">Alkalihalophilus lindianensis</name>
    <dbReference type="NCBI Taxonomy" id="1630542"/>
    <lineage>
        <taxon>Bacteria</taxon>
        <taxon>Bacillati</taxon>
        <taxon>Bacillota</taxon>
        <taxon>Bacilli</taxon>
        <taxon>Bacillales</taxon>
        <taxon>Bacillaceae</taxon>
        <taxon>Alkalihalophilus</taxon>
    </lineage>
</organism>
<dbReference type="SUPFAM" id="SSF48452">
    <property type="entry name" value="TPR-like"/>
    <property type="match status" value="2"/>
</dbReference>
<dbReference type="Proteomes" id="UP001287282">
    <property type="component" value="Unassembled WGS sequence"/>
</dbReference>
<keyword evidence="2 3" id="KW-0802">TPR repeat</keyword>
<dbReference type="PANTHER" id="PTHR44186">
    <property type="match status" value="1"/>
</dbReference>
<dbReference type="Gene3D" id="1.25.40.10">
    <property type="entry name" value="Tetratricopeptide repeat domain"/>
    <property type="match status" value="1"/>
</dbReference>
<evidence type="ECO:0000313" key="4">
    <source>
        <dbReference type="EMBL" id="MDV2683499.1"/>
    </source>
</evidence>
<dbReference type="PROSITE" id="PS50005">
    <property type="entry name" value="TPR"/>
    <property type="match status" value="1"/>
</dbReference>
<accession>A0ABU3X6K8</accession>
<evidence type="ECO:0000256" key="1">
    <source>
        <dbReference type="ARBA" id="ARBA00022737"/>
    </source>
</evidence>
<proteinExistence type="predicted"/>
<dbReference type="PANTHER" id="PTHR44186:SF1">
    <property type="entry name" value="BARDET-BIEDL SYNDROME 4 PROTEIN"/>
    <property type="match status" value="1"/>
</dbReference>
<evidence type="ECO:0000256" key="2">
    <source>
        <dbReference type="ARBA" id="ARBA00022803"/>
    </source>
</evidence>
<keyword evidence="1" id="KW-0677">Repeat</keyword>
<dbReference type="Pfam" id="PF13181">
    <property type="entry name" value="TPR_8"/>
    <property type="match status" value="1"/>
</dbReference>
<gene>
    <name evidence="4" type="ORF">RYX56_03820</name>
</gene>
<sequence>MSNFIHNWEKVYHTINKNWFHYSKKEKEEQMNFLEESAQSVLDSWGEMEEKLIALKQKGEIEEAKPLSYTSIGTSYYTLEMFEKAFQTLKKEEEIGEENDLRLLYLGFAAVYSGESNQAIETFLYLIQTTTSIMTRHFAYVGLGCQYAQLDQIDHSIETFQQANKLTSNIDVVYNLGVCHYVNKEYKEASIYFKEAIDSMPDDGEAYFFLGCCQWEMGCQKEAWDCFLSALGLLYSDEALHAFAKISEWHGHHRLAIHCYDRIEALKSRSNQTLHGLAWNYALLDEYDIALRLFAEMEAPCAFNHEVNTSVEWLMNHWPHGKSVQLSILFNR</sequence>
<evidence type="ECO:0000256" key="3">
    <source>
        <dbReference type="PROSITE-ProRule" id="PRU00339"/>
    </source>
</evidence>
<dbReference type="InterPro" id="IPR011990">
    <property type="entry name" value="TPR-like_helical_dom_sf"/>
</dbReference>
<dbReference type="EMBL" id="JAWJBA010000001">
    <property type="protein sequence ID" value="MDV2683499.1"/>
    <property type="molecule type" value="Genomic_DNA"/>
</dbReference>
<reference evidence="4 5" key="1">
    <citation type="submission" date="2023-10" db="EMBL/GenBank/DDBJ databases">
        <title>Screening of Alkalihalobacillus lindianensis BZ-TG-R113 and Its Alleviation of Salt Stress on Rapeseed Growth.</title>
        <authorList>
            <person name="Zhao B."/>
            <person name="Guo T."/>
        </authorList>
    </citation>
    <scope>NUCLEOTIDE SEQUENCE [LARGE SCALE GENOMIC DNA]</scope>
    <source>
        <strain evidence="4 5">BZ-TG-R113</strain>
    </source>
</reference>
<feature type="repeat" description="TPR" evidence="3">
    <location>
        <begin position="170"/>
        <end position="203"/>
    </location>
</feature>
<evidence type="ECO:0000313" key="5">
    <source>
        <dbReference type="Proteomes" id="UP001287282"/>
    </source>
</evidence>
<name>A0ABU3X6K8_9BACI</name>
<dbReference type="RefSeq" id="WP_317120803.1">
    <property type="nucleotide sequence ID" value="NZ_JAWJBA010000001.1"/>
</dbReference>
<protein>
    <submittedName>
        <fullName evidence="4">Tetratricopeptide repeat protein</fullName>
    </submittedName>
</protein>